<gene>
    <name evidence="2" type="ORF">T9A_02696</name>
</gene>
<dbReference type="SUPFAM" id="SSF81901">
    <property type="entry name" value="HCP-like"/>
    <property type="match status" value="1"/>
</dbReference>
<evidence type="ECO:0000256" key="1">
    <source>
        <dbReference type="SAM" id="Coils"/>
    </source>
</evidence>
<feature type="coiled-coil region" evidence="1">
    <location>
        <begin position="203"/>
        <end position="244"/>
    </location>
</feature>
<dbReference type="Gene3D" id="1.10.287.1490">
    <property type="match status" value="1"/>
</dbReference>
<keyword evidence="3" id="KW-1185">Reference proteome</keyword>
<dbReference type="RefSeq" id="WP_035249430.1">
    <property type="nucleotide sequence ID" value="NZ_ARXU01000012.1"/>
</dbReference>
<dbReference type="EMBL" id="ARXU01000012">
    <property type="protein sequence ID" value="KGD60303.1"/>
    <property type="molecule type" value="Genomic_DNA"/>
</dbReference>
<organism evidence="2 3">
    <name type="scientific">Alcanivorax jadensis T9</name>
    <dbReference type="NCBI Taxonomy" id="1177181"/>
    <lineage>
        <taxon>Bacteria</taxon>
        <taxon>Pseudomonadati</taxon>
        <taxon>Pseudomonadota</taxon>
        <taxon>Gammaproteobacteria</taxon>
        <taxon>Oceanospirillales</taxon>
        <taxon>Alcanivoracaceae</taxon>
        <taxon>Alcanivorax</taxon>
    </lineage>
</organism>
<evidence type="ECO:0000313" key="2">
    <source>
        <dbReference type="EMBL" id="KGD60303.1"/>
    </source>
</evidence>
<sequence>MAPLTEETPSKTPNYNTALRDANKLEPAARFVLSNHLLLRQGAQKLAAKDYSQSRQLLTQVETDSPSAIQASLLIAESYRLEQQPEQAKDWFLRTAHHYPYRTQTLSGLISAANDQPVDQTGLALALYNKAGEQADFALAQLQQLKSSQFIDPLAVIFPSKLDEQVRQAFLLRCLHNPDEDLLSESSRLQEAVSSLLYLQKQRQTLGQKLELLQSQLQDYQRQRQSLQNQLDSIAAQQRSLESQLIPNNLDDDQVRIRRQLGQLRNQTIRMDNQIAFIDRTRQQLPAMVDNLNAEIQQLHQQAMAQLKSSNQAVKAVLESSYRAYYRELRNLAAEAKLQHAERQATYQP</sequence>
<proteinExistence type="predicted"/>
<dbReference type="Proteomes" id="UP000029443">
    <property type="component" value="Unassembled WGS sequence"/>
</dbReference>
<name>A0ABR4WA76_9GAMM</name>
<evidence type="ECO:0000313" key="3">
    <source>
        <dbReference type="Proteomes" id="UP000029443"/>
    </source>
</evidence>
<protein>
    <submittedName>
        <fullName evidence="2">Uncharacterized protein</fullName>
    </submittedName>
</protein>
<comment type="caution">
    <text evidence="2">The sequence shown here is derived from an EMBL/GenBank/DDBJ whole genome shotgun (WGS) entry which is preliminary data.</text>
</comment>
<accession>A0ABR4WA76</accession>
<reference evidence="2 3" key="1">
    <citation type="submission" date="2012-09" db="EMBL/GenBank/DDBJ databases">
        <title>Genome Sequence of alkane-degrading Bacterium Alcanivorax jadensis T9.</title>
        <authorList>
            <person name="Lai Q."/>
            <person name="Shao Z."/>
        </authorList>
    </citation>
    <scope>NUCLEOTIDE SEQUENCE [LARGE SCALE GENOMIC DNA]</scope>
    <source>
        <strain evidence="2 3">T9</strain>
    </source>
</reference>
<keyword evidence="1" id="KW-0175">Coiled coil</keyword>